<comment type="similarity">
    <text evidence="1">Belongs to the glycosyl hydrolase 3 family.</text>
</comment>
<dbReference type="Proteomes" id="UP000220904">
    <property type="component" value="Unassembled WGS sequence"/>
</dbReference>
<evidence type="ECO:0000313" key="5">
    <source>
        <dbReference type="EMBL" id="PDX86207.1"/>
    </source>
</evidence>
<dbReference type="EMBL" id="NOUV01000016">
    <property type="protein sequence ID" value="PDX86207.1"/>
    <property type="molecule type" value="Genomic_DNA"/>
</dbReference>
<dbReference type="Gene3D" id="3.40.50.1700">
    <property type="entry name" value="Glycoside hydrolase family 3 C-terminal domain"/>
    <property type="match status" value="1"/>
</dbReference>
<dbReference type="Gene3D" id="2.60.40.10">
    <property type="entry name" value="Immunoglobulins"/>
    <property type="match status" value="1"/>
</dbReference>
<dbReference type="SUPFAM" id="SSF51445">
    <property type="entry name" value="(Trans)glycosidases"/>
    <property type="match status" value="1"/>
</dbReference>
<dbReference type="RefSeq" id="WP_097793044.1">
    <property type="nucleotide sequence ID" value="NZ_NOUV01000016.1"/>
</dbReference>
<dbReference type="PANTHER" id="PTHR42715">
    <property type="entry name" value="BETA-GLUCOSIDASE"/>
    <property type="match status" value="1"/>
</dbReference>
<dbReference type="InterPro" id="IPR026891">
    <property type="entry name" value="Fn3-like"/>
</dbReference>
<dbReference type="OrthoDB" id="9805821at2"/>
<evidence type="ECO:0000259" key="4">
    <source>
        <dbReference type="SMART" id="SM01217"/>
    </source>
</evidence>
<dbReference type="InterPro" id="IPR002772">
    <property type="entry name" value="Glyco_hydro_3_C"/>
</dbReference>
<dbReference type="Pfam" id="PF00933">
    <property type="entry name" value="Glyco_hydro_3"/>
    <property type="match status" value="1"/>
</dbReference>
<dbReference type="InterPro" id="IPR001764">
    <property type="entry name" value="Glyco_hydro_3_N"/>
</dbReference>
<dbReference type="GO" id="GO:0005975">
    <property type="term" value="P:carbohydrate metabolic process"/>
    <property type="evidence" value="ECO:0007669"/>
    <property type="project" value="InterPro"/>
</dbReference>
<keyword evidence="3" id="KW-1133">Transmembrane helix</keyword>
<reference evidence="5 6" key="1">
    <citation type="journal article" date="2017" name="Front. Microbiol.">
        <title>New Insights into the Diversity of the Genus Faecalibacterium.</title>
        <authorList>
            <person name="Benevides L."/>
            <person name="Burman S."/>
            <person name="Martin R."/>
            <person name="Robert V."/>
            <person name="Thomas M."/>
            <person name="Miquel S."/>
            <person name="Chain F."/>
            <person name="Sokol H."/>
            <person name="Bermudez-Humaran L.G."/>
            <person name="Morrison M."/>
            <person name="Langella P."/>
            <person name="Azevedo V.A."/>
            <person name="Chatel J.M."/>
            <person name="Soares S."/>
        </authorList>
    </citation>
    <scope>NUCLEOTIDE SEQUENCE [LARGE SCALE GENOMIC DNA]</scope>
    <source>
        <strain evidence="5 6">AHMP21</strain>
    </source>
</reference>
<evidence type="ECO:0000256" key="1">
    <source>
        <dbReference type="ARBA" id="ARBA00005336"/>
    </source>
</evidence>
<organism evidence="5 6">
    <name type="scientific">Faecalibacterium prausnitzii</name>
    <dbReference type="NCBI Taxonomy" id="853"/>
    <lineage>
        <taxon>Bacteria</taxon>
        <taxon>Bacillati</taxon>
        <taxon>Bacillota</taxon>
        <taxon>Clostridia</taxon>
        <taxon>Eubacteriales</taxon>
        <taxon>Oscillospiraceae</taxon>
        <taxon>Faecalibacterium</taxon>
    </lineage>
</organism>
<protein>
    <submittedName>
        <fullName evidence="5">Beta-glucosidase</fullName>
    </submittedName>
</protein>
<evidence type="ECO:0000256" key="3">
    <source>
        <dbReference type="SAM" id="Phobius"/>
    </source>
</evidence>
<feature type="transmembrane region" description="Helical" evidence="3">
    <location>
        <begin position="948"/>
        <end position="966"/>
    </location>
</feature>
<dbReference type="AlphaFoldDB" id="A0A2A7B485"/>
<name>A0A2A7B485_9FIRM</name>
<gene>
    <name evidence="5" type="ORF">CHR60_10865</name>
</gene>
<evidence type="ECO:0000313" key="6">
    <source>
        <dbReference type="Proteomes" id="UP000220904"/>
    </source>
</evidence>
<accession>A0A2A7B485</accession>
<keyword evidence="3" id="KW-0812">Transmembrane</keyword>
<proteinExistence type="inferred from homology"/>
<keyword evidence="3" id="KW-0472">Membrane</keyword>
<evidence type="ECO:0000256" key="2">
    <source>
        <dbReference type="ARBA" id="ARBA00022801"/>
    </source>
</evidence>
<feature type="domain" description="Fibronectin type III-like" evidence="4">
    <location>
        <begin position="465"/>
        <end position="539"/>
    </location>
</feature>
<feature type="transmembrane region" description="Helical" evidence="3">
    <location>
        <begin position="52"/>
        <end position="72"/>
    </location>
</feature>
<dbReference type="Pfam" id="PF14310">
    <property type="entry name" value="Fn3-like"/>
    <property type="match status" value="1"/>
</dbReference>
<dbReference type="InterPro" id="IPR013783">
    <property type="entry name" value="Ig-like_fold"/>
</dbReference>
<comment type="caution">
    <text evidence="5">The sequence shown here is derived from an EMBL/GenBank/DDBJ whole genome shotgun (WGS) entry which is preliminary data.</text>
</comment>
<dbReference type="SUPFAM" id="SSF52279">
    <property type="entry name" value="Beta-D-glucan exohydrolase, C-terminal domain"/>
    <property type="match status" value="1"/>
</dbReference>
<sequence length="983" mass="106932">MLSINLDDVMQVLTNVRGYLIAFGVVALLAIVVMIAVRKLPKAKKKMIRAQSGLAILLALTIVVNLICTGPMSTMLDLVSGSGTITEETSAKATELVNEITADGVVLAKDEDGILPVASGSKLNVFGWASTNPCYGGTGSGALNTAYPVTDLLTGLHDAGIETNEELSKFYTDYKADRPSVGMVAQDWTLPEPNVSLYTDEMMENAKAFSDTAMVVITRVGGEGADLPTDMASVVDGSWIRRVAQAYGSERGTAYYNGTYDDSLNEGNDWDKGDHFLQLSNREEDLLDLVTANFDNVILVYNGANAFQMDFLKDYPQIKGVLLCPGTGQSGFEGFGKVVSGEVNPSGRTVDTYVSNLKNAPWWNNFGDFKYTNTEELNSDSSFFDPEGTTPSFVNYVEGIYVGYKFYETAADEGLINYDDEVVFPFGYGLSYTSFTKEMSGITNDGTSLNFTVTVTNTGSVAGKDVVEIYSDPPYTNGGIEKSTANLLDFAKTSELAPGESQTIEFSIPVEDLASYDYQTNGCYVLEAGDYVISANNDSHNVADSQTYTVASDIVYNESNKRGSDAVAATNEFDFAEGEITYLSRADGFANYAEATAAPATYEMTDEQKAAFDNAHTYTEAGYQNDDDANAADITTGAKNGLKLADLRGVDYNDAKWDQLLDQMTIDEMQQTIGFGGYQTAAVSSIEKVRTNDCDGPASINNNFTGVGSVGFPAATLIGMTWDKELAYAFGDSIGEMANEMDTSGWYGPAMNIHRTAFAGRNFEYYSEDGVLSGRMASNAIMGAQEHGVYAYMKHFALNDQEGNRTSMAATWSNEQAIREIYLKPFEISVKDADCHAVMSSFNYIGTRWAGGCKELLKNVLRGEWGFVGFVETDYFGVYGYMTADQGVRNGSDLMLCTTGNDFNTVTVLTNSSKQALREASKNILYTVVNSRAYAAENLNHGMAKWEIIMIGADVLVALLIVALEIKTFKSYKKRKEEEEENA</sequence>
<dbReference type="InterPro" id="IPR036962">
    <property type="entry name" value="Glyco_hydro_3_N_sf"/>
</dbReference>
<dbReference type="Pfam" id="PF01915">
    <property type="entry name" value="Glyco_hydro_3_C"/>
    <property type="match status" value="1"/>
</dbReference>
<dbReference type="PANTHER" id="PTHR42715:SF10">
    <property type="entry name" value="BETA-GLUCOSIDASE"/>
    <property type="match status" value="1"/>
</dbReference>
<feature type="transmembrane region" description="Helical" evidence="3">
    <location>
        <begin position="20"/>
        <end position="40"/>
    </location>
</feature>
<dbReference type="Gene3D" id="3.20.20.300">
    <property type="entry name" value="Glycoside hydrolase, family 3, N-terminal domain"/>
    <property type="match status" value="1"/>
</dbReference>
<dbReference type="GO" id="GO:0004553">
    <property type="term" value="F:hydrolase activity, hydrolyzing O-glycosyl compounds"/>
    <property type="evidence" value="ECO:0007669"/>
    <property type="project" value="InterPro"/>
</dbReference>
<dbReference type="InterPro" id="IPR036881">
    <property type="entry name" value="Glyco_hydro_3_C_sf"/>
</dbReference>
<dbReference type="InterPro" id="IPR017853">
    <property type="entry name" value="GH"/>
</dbReference>
<dbReference type="PRINTS" id="PR00133">
    <property type="entry name" value="GLHYDRLASE3"/>
</dbReference>
<dbReference type="SMART" id="SM01217">
    <property type="entry name" value="Fn3_like"/>
    <property type="match status" value="1"/>
</dbReference>
<dbReference type="InterPro" id="IPR050288">
    <property type="entry name" value="Cellulose_deg_GH3"/>
</dbReference>
<keyword evidence="2" id="KW-0378">Hydrolase</keyword>